<dbReference type="PANTHER" id="PTHR43297:SF2">
    <property type="entry name" value="DIPEPTIDE TRANSPORT ATP-BINDING PROTEIN DPPD"/>
    <property type="match status" value="1"/>
</dbReference>
<dbReference type="NCBIfam" id="NF008453">
    <property type="entry name" value="PRK11308.1"/>
    <property type="match status" value="2"/>
</dbReference>
<evidence type="ECO:0000259" key="8">
    <source>
        <dbReference type="PROSITE" id="PS50893"/>
    </source>
</evidence>
<proteinExistence type="inferred from homology"/>
<evidence type="ECO:0000313" key="9">
    <source>
        <dbReference type="EMBL" id="QCL82434.1"/>
    </source>
</evidence>
<dbReference type="RefSeq" id="WP_080830464.1">
    <property type="nucleotide sequence ID" value="NZ_CP039890.1"/>
</dbReference>
<dbReference type="AlphaFoldDB" id="A0AAE6BGZ9"/>
<dbReference type="InterPro" id="IPR003593">
    <property type="entry name" value="AAA+_ATPase"/>
</dbReference>
<gene>
    <name evidence="9" type="ORF">CFBP5877_25240</name>
</gene>
<dbReference type="GO" id="GO:0005886">
    <property type="term" value="C:plasma membrane"/>
    <property type="evidence" value="ECO:0007669"/>
    <property type="project" value="UniProtKB-SubCell"/>
</dbReference>
<evidence type="ECO:0000256" key="4">
    <source>
        <dbReference type="ARBA" id="ARBA00022475"/>
    </source>
</evidence>
<dbReference type="InterPro" id="IPR050388">
    <property type="entry name" value="ABC_Ni/Peptide_Import"/>
</dbReference>
<comment type="subcellular location">
    <subcellularLocation>
        <location evidence="1">Cell inner membrane</location>
        <topology evidence="1">Peripheral membrane protein</topology>
    </subcellularLocation>
</comment>
<dbReference type="InterPro" id="IPR013563">
    <property type="entry name" value="Oligopep_ABC_C"/>
</dbReference>
<evidence type="ECO:0000256" key="6">
    <source>
        <dbReference type="ARBA" id="ARBA00022840"/>
    </source>
</evidence>
<feature type="domain" description="ABC transporter" evidence="8">
    <location>
        <begin position="12"/>
        <end position="262"/>
    </location>
</feature>
<evidence type="ECO:0000256" key="7">
    <source>
        <dbReference type="ARBA" id="ARBA00023136"/>
    </source>
</evidence>
<dbReference type="GO" id="GO:0015833">
    <property type="term" value="P:peptide transport"/>
    <property type="evidence" value="ECO:0007669"/>
    <property type="project" value="InterPro"/>
</dbReference>
<dbReference type="FunFam" id="3.40.50.300:FF:000016">
    <property type="entry name" value="Oligopeptide ABC transporter ATP-binding component"/>
    <property type="match status" value="2"/>
</dbReference>
<evidence type="ECO:0000256" key="3">
    <source>
        <dbReference type="ARBA" id="ARBA00022448"/>
    </source>
</evidence>
<evidence type="ECO:0000313" key="10">
    <source>
        <dbReference type="Proteomes" id="UP000298579"/>
    </source>
</evidence>
<dbReference type="PROSITE" id="PS00211">
    <property type="entry name" value="ABC_TRANSPORTER_1"/>
    <property type="match status" value="2"/>
</dbReference>
<keyword evidence="6 9" id="KW-0067">ATP-binding</keyword>
<dbReference type="InterPro" id="IPR027417">
    <property type="entry name" value="P-loop_NTPase"/>
</dbReference>
<name>A0AAE6BGZ9_AGRTU</name>
<evidence type="ECO:0000256" key="1">
    <source>
        <dbReference type="ARBA" id="ARBA00004417"/>
    </source>
</evidence>
<dbReference type="InterPro" id="IPR003439">
    <property type="entry name" value="ABC_transporter-like_ATP-bd"/>
</dbReference>
<dbReference type="GO" id="GO:0055085">
    <property type="term" value="P:transmembrane transport"/>
    <property type="evidence" value="ECO:0007669"/>
    <property type="project" value="UniProtKB-ARBA"/>
</dbReference>
<dbReference type="InterPro" id="IPR017871">
    <property type="entry name" value="ABC_transporter-like_CS"/>
</dbReference>
<comment type="similarity">
    <text evidence="2">Belongs to the ABC transporter superfamily.</text>
</comment>
<dbReference type="Pfam" id="PF00005">
    <property type="entry name" value="ABC_tran"/>
    <property type="match status" value="2"/>
</dbReference>
<dbReference type="SUPFAM" id="SSF52540">
    <property type="entry name" value="P-loop containing nucleoside triphosphate hydrolases"/>
    <property type="match status" value="2"/>
</dbReference>
<dbReference type="Gene3D" id="3.40.50.300">
    <property type="entry name" value="P-loop containing nucleotide triphosphate hydrolases"/>
    <property type="match status" value="2"/>
</dbReference>
<dbReference type="Pfam" id="PF08352">
    <property type="entry name" value="oligo_HPY"/>
    <property type="match status" value="2"/>
</dbReference>
<dbReference type="EMBL" id="CP039899">
    <property type="protein sequence ID" value="QCL82434.1"/>
    <property type="molecule type" value="Genomic_DNA"/>
</dbReference>
<dbReference type="SMART" id="SM00382">
    <property type="entry name" value="AAA"/>
    <property type="match status" value="2"/>
</dbReference>
<dbReference type="Proteomes" id="UP000298579">
    <property type="component" value="Plasmid pAtCFBP5877a"/>
</dbReference>
<feature type="domain" description="ABC transporter" evidence="8">
    <location>
        <begin position="283"/>
        <end position="531"/>
    </location>
</feature>
<dbReference type="NCBIfam" id="NF010167">
    <property type="entry name" value="PRK13648.1"/>
    <property type="match status" value="2"/>
</dbReference>
<dbReference type="GO" id="GO:0005524">
    <property type="term" value="F:ATP binding"/>
    <property type="evidence" value="ECO:0007669"/>
    <property type="project" value="UniProtKB-KW"/>
</dbReference>
<keyword evidence="3" id="KW-0813">Transport</keyword>
<keyword evidence="9" id="KW-0614">Plasmid</keyword>
<dbReference type="PROSITE" id="PS50893">
    <property type="entry name" value="ABC_TRANSPORTER_2"/>
    <property type="match status" value="2"/>
</dbReference>
<organism evidence="9 10">
    <name type="scientific">Agrobacterium tumefaciens</name>
    <dbReference type="NCBI Taxonomy" id="358"/>
    <lineage>
        <taxon>Bacteria</taxon>
        <taxon>Pseudomonadati</taxon>
        <taxon>Pseudomonadota</taxon>
        <taxon>Alphaproteobacteria</taxon>
        <taxon>Hyphomicrobiales</taxon>
        <taxon>Rhizobiaceae</taxon>
        <taxon>Rhizobium/Agrobacterium group</taxon>
        <taxon>Agrobacterium</taxon>
        <taxon>Agrobacterium tumefaciens complex</taxon>
    </lineage>
</organism>
<reference evidence="9 10" key="1">
    <citation type="submission" date="2019-04" db="EMBL/GenBank/DDBJ databases">
        <title>Complete genome sequence of Agrobacterium tumefaciens CFBP5877.</title>
        <authorList>
            <person name="Huang Y.-Y."/>
            <person name="Chiang H.-Y."/>
            <person name="Chou L."/>
            <person name="Lai E.-M."/>
            <person name="Kuo C.-H."/>
        </authorList>
    </citation>
    <scope>NUCLEOTIDE SEQUENCE [LARGE SCALE GENOMIC DNA]</scope>
    <source>
        <strain evidence="9 10">CFBP5877</strain>
        <plasmid evidence="10">patcfbp5877a</plasmid>
    </source>
</reference>
<protein>
    <submittedName>
        <fullName evidence="9">ABC transporter ATP-binding protein</fullName>
    </submittedName>
</protein>
<accession>A0AAE6BGZ9</accession>
<sequence length="548" mass="59847">MSHPTTSANVVLSVRNLTVDLPPGMERTHAVKNISFDLHAGEILCIIGESGSGKSVTASTIMGLLSPVIKVSSGEIHFNGMDILAAREDKIRPLRGQAVSIIFQDPLSALNPLMTIGDQIAEVLEAHGYGTPETRRTKVLDLLEEVGLPDPPLMRLQYPFRLSGGQRQRVMIAMALALDPDVLIADEPTTALDVTTQAQILELIRKIQKRKNMSVMFITHDFGVVAEIADRVVVMEKGYLVEQGRVDQVLVNPVHPYTQRLVAAVPRMRSTERSVSAEAPVVLKVENLEKEYRSSGSFFRKARIVKAVNGVSFKLHKGQTLGIVGESGSGKSSLGRVLLKLLDADGGSIRFDGRDIAAMDETSFRSLRPYIQMIFQDPFASLNPRHTIGRILTVGPVAHGMAVHEARTKALGILKLVGLDEQAYDRYPHEFSGGQRQRIGIARALMFDPVVLVADEAVSALDVSIQAQVLELLARVQREMKVAMIFITHDLRVASQICDDVLVMHKGTVVEQGPPTKIFRSPAHPYTRKLVAAIPGADWEPAATAVGT</sequence>
<geneLocation type="plasmid" evidence="10">
    <name>patcfbp5877a</name>
</geneLocation>
<evidence type="ECO:0000256" key="5">
    <source>
        <dbReference type="ARBA" id="ARBA00022741"/>
    </source>
</evidence>
<dbReference type="NCBIfam" id="NF007739">
    <property type="entry name" value="PRK10419.1"/>
    <property type="match status" value="2"/>
</dbReference>
<dbReference type="GO" id="GO:0016887">
    <property type="term" value="F:ATP hydrolysis activity"/>
    <property type="evidence" value="ECO:0007669"/>
    <property type="project" value="InterPro"/>
</dbReference>
<keyword evidence="7" id="KW-0472">Membrane</keyword>
<keyword evidence="5" id="KW-0547">Nucleotide-binding</keyword>
<dbReference type="PANTHER" id="PTHR43297">
    <property type="entry name" value="OLIGOPEPTIDE TRANSPORT ATP-BINDING PROTEIN APPD"/>
    <property type="match status" value="1"/>
</dbReference>
<dbReference type="CDD" id="cd03257">
    <property type="entry name" value="ABC_NikE_OppD_transporters"/>
    <property type="match status" value="2"/>
</dbReference>
<keyword evidence="4" id="KW-1003">Cell membrane</keyword>
<evidence type="ECO:0000256" key="2">
    <source>
        <dbReference type="ARBA" id="ARBA00005417"/>
    </source>
</evidence>